<evidence type="ECO:0000256" key="24">
    <source>
        <dbReference type="ARBA" id="ARBA00049434"/>
    </source>
</evidence>
<evidence type="ECO:0000313" key="29">
    <source>
        <dbReference type="RefSeq" id="XP_021107965.1"/>
    </source>
</evidence>
<evidence type="ECO:0000256" key="22">
    <source>
        <dbReference type="ARBA" id="ARBA00048236"/>
    </source>
</evidence>
<dbReference type="SUPFAM" id="SSF48208">
    <property type="entry name" value="Six-hairpin glycosidases"/>
    <property type="match status" value="1"/>
</dbReference>
<keyword evidence="7" id="KW-0963">Cytoplasm</keyword>
<name>A0AAX6SJD5_HETGA</name>
<evidence type="ECO:0000256" key="14">
    <source>
        <dbReference type="ARBA" id="ARBA00031608"/>
    </source>
</evidence>
<comment type="subcellular location">
    <subcellularLocation>
        <location evidence="2">Cytoplasm</location>
    </subcellularLocation>
    <subcellularLocation>
        <location evidence="1">Nucleus</location>
    </subcellularLocation>
</comment>
<comment type="subunit">
    <text evidence="18">Homodimer. Forms a heterodimer with renin and inhibits its activity.</text>
</comment>
<evidence type="ECO:0000256" key="23">
    <source>
        <dbReference type="ARBA" id="ARBA00049266"/>
    </source>
</evidence>
<keyword evidence="11" id="KW-0012">Acyltransferase</keyword>
<comment type="catalytic activity">
    <reaction evidence="19">
        <text>N-terminal L-seryl-[protein] + acetyl-CoA = N-terminal N(alpha)-acetyl-L-seryl-[protein] + CoA + H(+)</text>
        <dbReference type="Rhea" id="RHEA:50504"/>
        <dbReference type="Rhea" id="RHEA-COMP:12703"/>
        <dbReference type="Rhea" id="RHEA-COMP:12704"/>
        <dbReference type="ChEBI" id="CHEBI:15378"/>
        <dbReference type="ChEBI" id="CHEBI:57287"/>
        <dbReference type="ChEBI" id="CHEBI:57288"/>
        <dbReference type="ChEBI" id="CHEBI:64738"/>
        <dbReference type="ChEBI" id="CHEBI:83690"/>
        <dbReference type="EC" id="2.3.1.255"/>
    </reaction>
</comment>
<evidence type="ECO:0000313" key="30">
    <source>
        <dbReference type="RefSeq" id="XP_021107966.1"/>
    </source>
</evidence>
<dbReference type="GO" id="GO:0005634">
    <property type="term" value="C:nucleus"/>
    <property type="evidence" value="ECO:0007669"/>
    <property type="project" value="UniProtKB-SubCell"/>
</dbReference>
<evidence type="ECO:0000256" key="3">
    <source>
        <dbReference type="ARBA" id="ARBA00004878"/>
    </source>
</evidence>
<dbReference type="GO" id="GO:0006044">
    <property type="term" value="P:N-acetylglucosamine metabolic process"/>
    <property type="evidence" value="ECO:0007669"/>
    <property type="project" value="UniProtKB-ARBA"/>
</dbReference>
<dbReference type="GO" id="GO:0050121">
    <property type="term" value="F:N-acylglucosamine 2-epimerase activity"/>
    <property type="evidence" value="ECO:0007669"/>
    <property type="project" value="UniProtKB-EC"/>
</dbReference>
<evidence type="ECO:0000256" key="15">
    <source>
        <dbReference type="ARBA" id="ARBA00031909"/>
    </source>
</evidence>
<comment type="catalytic activity">
    <reaction evidence="20">
        <text>N-terminal L-valyl-[protein] + acetyl-CoA = N-terminal N(alpha)-acetyl-L-valyl-[protein] + CoA + H(+)</text>
        <dbReference type="Rhea" id="RHEA:50508"/>
        <dbReference type="Rhea" id="RHEA-COMP:12705"/>
        <dbReference type="Rhea" id="RHEA-COMP:12706"/>
        <dbReference type="ChEBI" id="CHEBI:15378"/>
        <dbReference type="ChEBI" id="CHEBI:57287"/>
        <dbReference type="ChEBI" id="CHEBI:57288"/>
        <dbReference type="ChEBI" id="CHEBI:64741"/>
        <dbReference type="ChEBI" id="CHEBI:133371"/>
        <dbReference type="EC" id="2.3.1.255"/>
    </reaction>
</comment>
<evidence type="ECO:0000256" key="4">
    <source>
        <dbReference type="ARBA" id="ARBA00008558"/>
    </source>
</evidence>
<evidence type="ECO:0000256" key="25">
    <source>
        <dbReference type="ARBA" id="ARBA00055533"/>
    </source>
</evidence>
<dbReference type="GO" id="GO:0005975">
    <property type="term" value="P:carbohydrate metabolic process"/>
    <property type="evidence" value="ECO:0007669"/>
    <property type="project" value="InterPro"/>
</dbReference>
<dbReference type="GO" id="GO:0004596">
    <property type="term" value="F:protein-N-terminal amino-acid acetyltransferase activity"/>
    <property type="evidence" value="ECO:0007669"/>
    <property type="project" value="UniProtKB-EC"/>
</dbReference>
<evidence type="ECO:0000256" key="19">
    <source>
        <dbReference type="ARBA" id="ARBA00047491"/>
    </source>
</evidence>
<feature type="compositionally biased region" description="Basic and acidic residues" evidence="26">
    <location>
        <begin position="612"/>
        <end position="632"/>
    </location>
</feature>
<accession>A0AAX6SJD5</accession>
<evidence type="ECO:0000256" key="20">
    <source>
        <dbReference type="ARBA" id="ARBA00047805"/>
    </source>
</evidence>
<dbReference type="FunFam" id="1.50.10.10:FF:000021">
    <property type="entry name" value="N-acylglucosamine 2-epimerase"/>
    <property type="match status" value="1"/>
</dbReference>
<dbReference type="InterPro" id="IPR010819">
    <property type="entry name" value="AGE/CE"/>
</dbReference>
<dbReference type="PANTHER" id="PTHR15108">
    <property type="entry name" value="N-ACYLGLUCOSAMINE-2-EPIMERASE"/>
    <property type="match status" value="1"/>
</dbReference>
<dbReference type="Pfam" id="PF07221">
    <property type="entry name" value="GlcNAc_2-epim"/>
    <property type="match status" value="1"/>
</dbReference>
<dbReference type="CTD" id="8260"/>
<evidence type="ECO:0000256" key="18">
    <source>
        <dbReference type="ARBA" id="ARBA00046544"/>
    </source>
</evidence>
<evidence type="ECO:0000256" key="11">
    <source>
        <dbReference type="ARBA" id="ARBA00023315"/>
    </source>
</evidence>
<dbReference type="CDD" id="cd04301">
    <property type="entry name" value="NAT_SF"/>
    <property type="match status" value="1"/>
</dbReference>
<evidence type="ECO:0000256" key="7">
    <source>
        <dbReference type="ARBA" id="ARBA00022490"/>
    </source>
</evidence>
<comment type="catalytic activity">
    <reaction evidence="24">
        <text>N-terminal L-threonyl-[protein] + acetyl-CoA = N-terminal N(alpha)-acetyl-L-threonyl-[protein] + CoA + H(+)</text>
        <dbReference type="Rhea" id="RHEA:50516"/>
        <dbReference type="Rhea" id="RHEA-COMP:12709"/>
        <dbReference type="Rhea" id="RHEA-COMP:12710"/>
        <dbReference type="ChEBI" id="CHEBI:15378"/>
        <dbReference type="ChEBI" id="CHEBI:57287"/>
        <dbReference type="ChEBI" id="CHEBI:57288"/>
        <dbReference type="ChEBI" id="CHEBI:64739"/>
        <dbReference type="ChEBI" id="CHEBI:133375"/>
        <dbReference type="EC" id="2.3.1.255"/>
    </reaction>
</comment>
<evidence type="ECO:0000256" key="12">
    <source>
        <dbReference type="ARBA" id="ARBA00025786"/>
    </source>
</evidence>
<sequence>MEKEREALQAWKERVAQELDRVVAFWTAHSHDREHGGFLTCLGRDGRVYDDLNPARSPAALYLQVWMYCHLYSKFERFRRSELLDAAKAGGEFLLRCARVAPPEQKCAFALTRDGRPVKVQRTIFSECFYALAMDALWRVTGDARYQREATEMMDQVVRWVREDPSGLGRPPLSGTLAAEPMAVPMMLLSLVAQLGDHDEALAGRYAELGDWCAQRILRHVQRDGHAVLENVSEDGRELPGCLGRHQNPGHALEAGWFLLGYASRKGDPALRAHVIEKFLLLPFHSGWDPEHGGLFYFQDVDGLCPTQLEWDMKLWWPHSEAMIAFLMGYRDSGDPALLRLFEQVAEYTFCQFRDPDHGEWFGYLNREGKVALTIKGGPFKAPAILSQAPTRPTRCRFGAQPQLTARSRPPGPATPAAVMNIRNARPEDLMNMQHCNLLCLPENYQMKYYFYHGLSWPQLSYIAEDENGKIVGYVLAKMEEDPDDVPHGHITSLAVKRSHRRLGLAQKLMDQASRAMIENFNAKYVSLHVRKSNRAALHLYSNTLNFQISEVEPKYYADGEDAYAMKRDLTQMADELRRHLELKDKSRHVVLGAIENKAEGKGVPLPGPGEACREEKALAAEDSGGDSKDLSEVSETTESTDVKDSSEASDSAS</sequence>
<evidence type="ECO:0000256" key="9">
    <source>
        <dbReference type="ARBA" id="ARBA00023235"/>
    </source>
</evidence>
<evidence type="ECO:0000256" key="17">
    <source>
        <dbReference type="ARBA" id="ARBA00034243"/>
    </source>
</evidence>
<evidence type="ECO:0000259" key="27">
    <source>
        <dbReference type="PROSITE" id="PS51186"/>
    </source>
</evidence>
<comment type="pathway">
    <text evidence="3">Amino-sugar metabolism; N-acetylneuraminate degradation.</text>
</comment>
<dbReference type="InterPro" id="IPR012341">
    <property type="entry name" value="6hp_glycosidase-like_sf"/>
</dbReference>
<gene>
    <name evidence="29 30" type="primary">Naa10</name>
</gene>
<dbReference type="Pfam" id="PF00583">
    <property type="entry name" value="Acetyltransf_1"/>
    <property type="match status" value="1"/>
</dbReference>
<comment type="catalytic activity">
    <reaction evidence="17">
        <text>an N-acyl-D-glucosamine = an N-acyl-D-mannosamine</text>
        <dbReference type="Rhea" id="RHEA:19033"/>
        <dbReference type="ChEBI" id="CHEBI:16062"/>
        <dbReference type="ChEBI" id="CHEBI:17274"/>
        <dbReference type="EC" id="5.1.3.8"/>
    </reaction>
    <physiologicalReaction direction="left-to-right" evidence="17">
        <dbReference type="Rhea" id="RHEA:19034"/>
    </physiologicalReaction>
    <physiologicalReaction direction="right-to-left" evidence="17">
        <dbReference type="Rhea" id="RHEA:19035"/>
    </physiologicalReaction>
</comment>
<keyword evidence="10" id="KW-0539">Nucleus</keyword>
<dbReference type="EC" id="2.3.1.255" evidence="13"/>
<dbReference type="FunFam" id="3.40.630.30:FF:000014">
    <property type="entry name" value="N-alpha-acetyltransferase 10 isoform X1"/>
    <property type="match status" value="1"/>
</dbReference>
<evidence type="ECO:0000256" key="21">
    <source>
        <dbReference type="ARBA" id="ARBA00047954"/>
    </source>
</evidence>
<dbReference type="GO" id="GO:0005737">
    <property type="term" value="C:cytoplasm"/>
    <property type="evidence" value="ECO:0007669"/>
    <property type="project" value="UniProtKB-SubCell"/>
</dbReference>
<dbReference type="AlphaFoldDB" id="A0AAX6SJD5"/>
<keyword evidence="9" id="KW-0413">Isomerase</keyword>
<dbReference type="InterPro" id="IPR000182">
    <property type="entry name" value="GNAT_dom"/>
</dbReference>
<dbReference type="RefSeq" id="XP_021107966.1">
    <property type="nucleotide sequence ID" value="XM_021252307.1"/>
</dbReference>
<dbReference type="PROSITE" id="PS51186">
    <property type="entry name" value="GNAT"/>
    <property type="match status" value="1"/>
</dbReference>
<evidence type="ECO:0000256" key="16">
    <source>
        <dbReference type="ARBA" id="ARBA00033215"/>
    </source>
</evidence>
<dbReference type="EC" id="5.1.3.8" evidence="5"/>
<evidence type="ECO:0000256" key="2">
    <source>
        <dbReference type="ARBA" id="ARBA00004496"/>
    </source>
</evidence>
<dbReference type="Gene3D" id="3.40.630.30">
    <property type="match status" value="1"/>
</dbReference>
<dbReference type="Gene3D" id="1.50.10.10">
    <property type="match status" value="1"/>
</dbReference>
<dbReference type="CDD" id="cd00249">
    <property type="entry name" value="AGE"/>
    <property type="match status" value="1"/>
</dbReference>
<evidence type="ECO:0000256" key="10">
    <source>
        <dbReference type="ARBA" id="ARBA00023242"/>
    </source>
</evidence>
<comment type="similarity">
    <text evidence="4">Belongs to the N-acylglucosamine 2-epimerase family.</text>
</comment>
<dbReference type="InterPro" id="IPR008928">
    <property type="entry name" value="6-hairpin_glycosidase_sf"/>
</dbReference>
<dbReference type="InterPro" id="IPR016181">
    <property type="entry name" value="Acyl_CoA_acyltransferase"/>
</dbReference>
<feature type="domain" description="N-acetyltransferase" evidence="27">
    <location>
        <begin position="420"/>
        <end position="571"/>
    </location>
</feature>
<protein>
    <recommendedName>
        <fullName evidence="6">N-acylglucosamine 2-epimerase</fullName>
        <ecNumber evidence="13">2.3.1.255</ecNumber>
        <ecNumber evidence="5">5.1.3.8</ecNumber>
    </recommendedName>
    <alternativeName>
        <fullName evidence="16">GlcNAc 2-epimerase</fullName>
    </alternativeName>
    <alternativeName>
        <fullName evidence="14">N-acetyl-D-glucosamine 2-epimerase</fullName>
    </alternativeName>
    <alternativeName>
        <fullName evidence="15">Renin-binding protein</fullName>
    </alternativeName>
</protein>
<evidence type="ECO:0000256" key="26">
    <source>
        <dbReference type="SAM" id="MobiDB-lite"/>
    </source>
</evidence>
<dbReference type="Proteomes" id="UP000694906">
    <property type="component" value="Unplaced"/>
</dbReference>
<evidence type="ECO:0000256" key="5">
    <source>
        <dbReference type="ARBA" id="ARBA00013176"/>
    </source>
</evidence>
<proteinExistence type="inferred from homology"/>
<comment type="function">
    <text evidence="25">Catalyzes the interconversion of N-acetylglucosamine to N-acetylmannosamine. Involved in the N-glycolylneuraminic acid (Neu5Gc) degradation pathway.</text>
</comment>
<comment type="catalytic activity">
    <reaction evidence="23">
        <text>N-terminal L-cysteinyl-[protein] + acetyl-CoA = N-terminal N(alpha)-acetyl-L-cysteinyl-[protein] + CoA + H(+)</text>
        <dbReference type="Rhea" id="RHEA:50512"/>
        <dbReference type="Rhea" id="RHEA-COMP:12707"/>
        <dbReference type="Rhea" id="RHEA-COMP:12708"/>
        <dbReference type="ChEBI" id="CHEBI:15378"/>
        <dbReference type="ChEBI" id="CHEBI:57287"/>
        <dbReference type="ChEBI" id="CHEBI:57288"/>
        <dbReference type="ChEBI" id="CHEBI:65250"/>
        <dbReference type="ChEBI" id="CHEBI:133372"/>
        <dbReference type="EC" id="2.3.1.255"/>
    </reaction>
</comment>
<reference evidence="29 30" key="1">
    <citation type="submission" date="2025-04" db="UniProtKB">
        <authorList>
            <consortium name="RefSeq"/>
        </authorList>
    </citation>
    <scope>IDENTIFICATION</scope>
</reference>
<evidence type="ECO:0000256" key="8">
    <source>
        <dbReference type="ARBA" id="ARBA00022679"/>
    </source>
</evidence>
<dbReference type="InterPro" id="IPR034116">
    <property type="entry name" value="AGE_dom"/>
</dbReference>
<organism evidence="28 29">
    <name type="scientific">Heterocephalus glaber</name>
    <name type="common">Naked mole rat</name>
    <dbReference type="NCBI Taxonomy" id="10181"/>
    <lineage>
        <taxon>Eukaryota</taxon>
        <taxon>Metazoa</taxon>
        <taxon>Chordata</taxon>
        <taxon>Craniata</taxon>
        <taxon>Vertebrata</taxon>
        <taxon>Euteleostomi</taxon>
        <taxon>Mammalia</taxon>
        <taxon>Eutheria</taxon>
        <taxon>Euarchontoglires</taxon>
        <taxon>Glires</taxon>
        <taxon>Rodentia</taxon>
        <taxon>Hystricomorpha</taxon>
        <taxon>Bathyergidae</taxon>
        <taxon>Heterocephalus</taxon>
    </lineage>
</organism>
<keyword evidence="8" id="KW-0808">Transferase</keyword>
<evidence type="ECO:0000256" key="1">
    <source>
        <dbReference type="ARBA" id="ARBA00004123"/>
    </source>
</evidence>
<dbReference type="RefSeq" id="XP_021107965.1">
    <property type="nucleotide sequence ID" value="XM_021252306.1"/>
</dbReference>
<dbReference type="GeneID" id="101726189"/>
<evidence type="ECO:0000313" key="28">
    <source>
        <dbReference type="Proteomes" id="UP000694906"/>
    </source>
</evidence>
<evidence type="ECO:0000256" key="13">
    <source>
        <dbReference type="ARBA" id="ARBA00026110"/>
    </source>
</evidence>
<comment type="catalytic activity">
    <reaction evidence="21">
        <text>N-terminal glycyl-[protein] + acetyl-CoA = N-terminal N(alpha)-acetylglycyl-[protein] + CoA + H(+)</text>
        <dbReference type="Rhea" id="RHEA:50496"/>
        <dbReference type="Rhea" id="RHEA-COMP:12666"/>
        <dbReference type="Rhea" id="RHEA-COMP:12700"/>
        <dbReference type="ChEBI" id="CHEBI:15378"/>
        <dbReference type="ChEBI" id="CHEBI:57287"/>
        <dbReference type="ChEBI" id="CHEBI:57288"/>
        <dbReference type="ChEBI" id="CHEBI:64723"/>
        <dbReference type="ChEBI" id="CHEBI:133369"/>
        <dbReference type="EC" id="2.3.1.255"/>
    </reaction>
</comment>
<feature type="region of interest" description="Disordered" evidence="26">
    <location>
        <begin position="600"/>
        <end position="654"/>
    </location>
</feature>
<dbReference type="SUPFAM" id="SSF55729">
    <property type="entry name" value="Acyl-CoA N-acyltransferases (Nat)"/>
    <property type="match status" value="1"/>
</dbReference>
<keyword evidence="28" id="KW-1185">Reference proteome</keyword>
<evidence type="ECO:0000256" key="6">
    <source>
        <dbReference type="ARBA" id="ARBA00014959"/>
    </source>
</evidence>
<comment type="catalytic activity">
    <reaction evidence="22">
        <text>N-terminal L-alanyl-[protein] + acetyl-CoA = N-terminal N(alpha)-acetyl-L-alanyl-[protein] + CoA + H(+)</text>
        <dbReference type="Rhea" id="RHEA:50500"/>
        <dbReference type="Rhea" id="RHEA-COMP:12701"/>
        <dbReference type="Rhea" id="RHEA-COMP:12702"/>
        <dbReference type="ChEBI" id="CHEBI:15378"/>
        <dbReference type="ChEBI" id="CHEBI:57287"/>
        <dbReference type="ChEBI" id="CHEBI:57288"/>
        <dbReference type="ChEBI" id="CHEBI:64718"/>
        <dbReference type="ChEBI" id="CHEBI:83683"/>
        <dbReference type="EC" id="2.3.1.255"/>
    </reaction>
</comment>
<comment type="similarity">
    <text evidence="12">Belongs to the acetyltransferase family. ARD1 subfamily.</text>
</comment>